<feature type="transmembrane region" description="Helical" evidence="1">
    <location>
        <begin position="88"/>
        <end position="109"/>
    </location>
</feature>
<sequence>MLHVPIFRFRPFDLEKWSSLPLTSKVRQHSKVPYSCWFAMYEMHRPGVRRQDTPDDSRSVRALSRALFQECRRISFANAISPCLDHAWVLWSWFKIFVSFVRMVALLVIHSRPTMHRGRGNARLGTYGHSSSWPQNVEIVSRQAFAFCLSWRCMWWTQLDSHCQG</sequence>
<evidence type="ECO:0000256" key="1">
    <source>
        <dbReference type="SAM" id="Phobius"/>
    </source>
</evidence>
<keyword evidence="1" id="KW-0472">Membrane</keyword>
<reference evidence="2" key="1">
    <citation type="journal article" date="2020" name="Stud. Mycol.">
        <title>101 Dothideomycetes genomes: a test case for predicting lifestyles and emergence of pathogens.</title>
        <authorList>
            <person name="Haridas S."/>
            <person name="Albert R."/>
            <person name="Binder M."/>
            <person name="Bloem J."/>
            <person name="Labutti K."/>
            <person name="Salamov A."/>
            <person name="Andreopoulos B."/>
            <person name="Baker S."/>
            <person name="Barry K."/>
            <person name="Bills G."/>
            <person name="Bluhm B."/>
            <person name="Cannon C."/>
            <person name="Castanera R."/>
            <person name="Culley D."/>
            <person name="Daum C."/>
            <person name="Ezra D."/>
            <person name="Gonzalez J."/>
            <person name="Henrissat B."/>
            <person name="Kuo A."/>
            <person name="Liang C."/>
            <person name="Lipzen A."/>
            <person name="Lutzoni F."/>
            <person name="Magnuson J."/>
            <person name="Mondo S."/>
            <person name="Nolan M."/>
            <person name="Ohm R."/>
            <person name="Pangilinan J."/>
            <person name="Park H.-J."/>
            <person name="Ramirez L."/>
            <person name="Alfaro M."/>
            <person name="Sun H."/>
            <person name="Tritt A."/>
            <person name="Yoshinaga Y."/>
            <person name="Zwiers L.-H."/>
            <person name="Turgeon B."/>
            <person name="Goodwin S."/>
            <person name="Spatafora J."/>
            <person name="Crous P."/>
            <person name="Grigoriev I."/>
        </authorList>
    </citation>
    <scope>NUCLEOTIDE SEQUENCE</scope>
    <source>
        <strain evidence="2">CBS 207.26</strain>
    </source>
</reference>
<name>A0A6A6DWM5_9PEZI</name>
<evidence type="ECO:0000313" key="3">
    <source>
        <dbReference type="Proteomes" id="UP000800200"/>
    </source>
</evidence>
<evidence type="ECO:0000313" key="2">
    <source>
        <dbReference type="EMBL" id="KAF2182086.1"/>
    </source>
</evidence>
<keyword evidence="3" id="KW-1185">Reference proteome</keyword>
<dbReference type="EMBL" id="ML994650">
    <property type="protein sequence ID" value="KAF2182086.1"/>
    <property type="molecule type" value="Genomic_DNA"/>
</dbReference>
<gene>
    <name evidence="2" type="ORF">K469DRAFT_253497</name>
</gene>
<protein>
    <submittedName>
        <fullName evidence="2">Uncharacterized protein</fullName>
    </submittedName>
</protein>
<proteinExistence type="predicted"/>
<keyword evidence="1" id="KW-1133">Transmembrane helix</keyword>
<dbReference type="AlphaFoldDB" id="A0A6A6DWM5"/>
<accession>A0A6A6DWM5</accession>
<keyword evidence="1" id="KW-0812">Transmembrane</keyword>
<dbReference type="Proteomes" id="UP000800200">
    <property type="component" value="Unassembled WGS sequence"/>
</dbReference>
<organism evidence="2 3">
    <name type="scientific">Zopfia rhizophila CBS 207.26</name>
    <dbReference type="NCBI Taxonomy" id="1314779"/>
    <lineage>
        <taxon>Eukaryota</taxon>
        <taxon>Fungi</taxon>
        <taxon>Dikarya</taxon>
        <taxon>Ascomycota</taxon>
        <taxon>Pezizomycotina</taxon>
        <taxon>Dothideomycetes</taxon>
        <taxon>Dothideomycetes incertae sedis</taxon>
        <taxon>Zopfiaceae</taxon>
        <taxon>Zopfia</taxon>
    </lineage>
</organism>